<dbReference type="GO" id="GO:0003955">
    <property type="term" value="F:NAD(P)H dehydrogenase (quinone) activity"/>
    <property type="evidence" value="ECO:0007669"/>
    <property type="project" value="TreeGrafter"/>
</dbReference>
<name>A0A7G1P1C4_9ACTN</name>
<reference evidence="2 3" key="1">
    <citation type="journal article" date="2014" name="Int. J. Syst. Evol. Microbiol.">
        <title>Complete genome sequence of Corynebacterium casei LMG S-19264T (=DSM 44701T), isolated from a smear-ripened cheese.</title>
        <authorList>
            <consortium name="US DOE Joint Genome Institute (JGI-PGF)"/>
            <person name="Walter F."/>
            <person name="Albersmeier A."/>
            <person name="Kalinowski J."/>
            <person name="Ruckert C."/>
        </authorList>
    </citation>
    <scope>NUCLEOTIDE SEQUENCE [LARGE SCALE GENOMIC DNA]</scope>
    <source>
        <strain evidence="2 3">JCM 4677</strain>
    </source>
</reference>
<dbReference type="Proteomes" id="UP000516444">
    <property type="component" value="Chromosome"/>
</dbReference>
<dbReference type="PROSITE" id="PS50902">
    <property type="entry name" value="FLAVODOXIN_LIKE"/>
    <property type="match status" value="1"/>
</dbReference>
<evidence type="ECO:0000259" key="1">
    <source>
        <dbReference type="PROSITE" id="PS50902"/>
    </source>
</evidence>
<feature type="domain" description="Flavodoxin-like" evidence="1">
    <location>
        <begin position="4"/>
        <end position="191"/>
    </location>
</feature>
<dbReference type="Gene3D" id="3.40.50.360">
    <property type="match status" value="1"/>
</dbReference>
<dbReference type="AlphaFoldDB" id="A0A7G1P1C4"/>
<proteinExistence type="predicted"/>
<dbReference type="SUPFAM" id="SSF52218">
    <property type="entry name" value="Flavoproteins"/>
    <property type="match status" value="1"/>
</dbReference>
<dbReference type="Pfam" id="PF03358">
    <property type="entry name" value="FMN_red"/>
    <property type="match status" value="1"/>
</dbReference>
<dbReference type="PANTHER" id="PTHR30546">
    <property type="entry name" value="FLAVODOXIN-RELATED PROTEIN WRBA-RELATED"/>
    <property type="match status" value="1"/>
</dbReference>
<sequence length="226" mass="23869">MIKVAIIFHSRSGNVFKLAAAAAAAAEKAGAEPKLLKVGELPDPMVLDKEAYDSVESATADVPVATLDDLLWADAIMIGSPVHFGLPAPQILNFIDHSGPVAIPGKLVDKAVTVFASGSAAHAGQQTTILALHNAVCHWGSLIVPNGSSVEILASEHNGSPYGTCSISRHLASEVHEDNLRAIEHQTQRLVEVATAYGIGLRQTESAIKYVGLEDLARKFPHLSMD</sequence>
<dbReference type="GO" id="GO:0016020">
    <property type="term" value="C:membrane"/>
    <property type="evidence" value="ECO:0007669"/>
    <property type="project" value="TreeGrafter"/>
</dbReference>
<keyword evidence="3" id="KW-1185">Reference proteome</keyword>
<gene>
    <name evidence="2" type="primary">wrbA</name>
    <name evidence="2" type="ORF">GCM10017557_24450</name>
</gene>
<dbReference type="InterPro" id="IPR005025">
    <property type="entry name" value="FMN_Rdtase-like_dom"/>
</dbReference>
<dbReference type="OrthoDB" id="9801479at2"/>
<dbReference type="InterPro" id="IPR008254">
    <property type="entry name" value="Flavodoxin/NO_synth"/>
</dbReference>
<dbReference type="EMBL" id="AP023440">
    <property type="protein sequence ID" value="BCL27586.1"/>
    <property type="molecule type" value="Genomic_DNA"/>
</dbReference>
<dbReference type="GO" id="GO:0010181">
    <property type="term" value="F:FMN binding"/>
    <property type="evidence" value="ECO:0007669"/>
    <property type="project" value="InterPro"/>
</dbReference>
<evidence type="ECO:0000313" key="2">
    <source>
        <dbReference type="EMBL" id="BCL27586.1"/>
    </source>
</evidence>
<protein>
    <submittedName>
        <fullName evidence="2">Trp repressor-binding protein WrbA</fullName>
    </submittedName>
</protein>
<dbReference type="RefSeq" id="WP_063792687.1">
    <property type="nucleotide sequence ID" value="NZ_AP023440.1"/>
</dbReference>
<evidence type="ECO:0000313" key="3">
    <source>
        <dbReference type="Proteomes" id="UP000516444"/>
    </source>
</evidence>
<dbReference type="InterPro" id="IPR029039">
    <property type="entry name" value="Flavoprotein-like_sf"/>
</dbReference>
<accession>A0A7G1P1C4</accession>
<organism evidence="2 3">
    <name type="scientific">Streptomyces aurantiacus</name>
    <dbReference type="NCBI Taxonomy" id="47760"/>
    <lineage>
        <taxon>Bacteria</taxon>
        <taxon>Bacillati</taxon>
        <taxon>Actinomycetota</taxon>
        <taxon>Actinomycetes</taxon>
        <taxon>Kitasatosporales</taxon>
        <taxon>Streptomycetaceae</taxon>
        <taxon>Streptomyces</taxon>
        <taxon>Streptomyces aurantiacus group</taxon>
    </lineage>
</organism>
<dbReference type="KEGG" id="sgm:GCM10017557_24450"/>
<dbReference type="PANTHER" id="PTHR30546:SF23">
    <property type="entry name" value="FLAVOPROTEIN-LIKE PROTEIN YCP4-RELATED"/>
    <property type="match status" value="1"/>
</dbReference>